<dbReference type="KEGG" id="naci:NUH88_14415"/>
<evidence type="ECO:0000259" key="6">
    <source>
        <dbReference type="PROSITE" id="PS51007"/>
    </source>
</evidence>
<evidence type="ECO:0000256" key="5">
    <source>
        <dbReference type="SAM" id="SignalP"/>
    </source>
</evidence>
<accession>A0A9J7AMB2</accession>
<protein>
    <submittedName>
        <fullName evidence="7">C-type cytochrome</fullName>
    </submittedName>
</protein>
<dbReference type="AlphaFoldDB" id="A0A9J7AMB2"/>
<keyword evidence="3 4" id="KW-0408">Iron</keyword>
<dbReference type="InterPro" id="IPR010538">
    <property type="entry name" value="DHOR"/>
</dbReference>
<evidence type="ECO:0000256" key="4">
    <source>
        <dbReference type="PROSITE-ProRule" id="PRU00433"/>
    </source>
</evidence>
<evidence type="ECO:0000256" key="2">
    <source>
        <dbReference type="ARBA" id="ARBA00022723"/>
    </source>
</evidence>
<evidence type="ECO:0000256" key="3">
    <source>
        <dbReference type="ARBA" id="ARBA00023004"/>
    </source>
</evidence>
<dbReference type="EMBL" id="CP102480">
    <property type="protein sequence ID" value="UUX48600.1"/>
    <property type="molecule type" value="Genomic_DNA"/>
</dbReference>
<dbReference type="GO" id="GO:0046872">
    <property type="term" value="F:metal ion binding"/>
    <property type="evidence" value="ECO:0007669"/>
    <property type="project" value="UniProtKB-KW"/>
</dbReference>
<dbReference type="Gene3D" id="1.10.760.10">
    <property type="entry name" value="Cytochrome c-like domain"/>
    <property type="match status" value="1"/>
</dbReference>
<dbReference type="InterPro" id="IPR036909">
    <property type="entry name" value="Cyt_c-like_dom_sf"/>
</dbReference>
<dbReference type="GO" id="GO:0020037">
    <property type="term" value="F:heme binding"/>
    <property type="evidence" value="ECO:0007669"/>
    <property type="project" value="InterPro"/>
</dbReference>
<evidence type="ECO:0000313" key="7">
    <source>
        <dbReference type="EMBL" id="UUX48600.1"/>
    </source>
</evidence>
<evidence type="ECO:0000256" key="1">
    <source>
        <dbReference type="ARBA" id="ARBA00022617"/>
    </source>
</evidence>
<dbReference type="GO" id="GO:0004130">
    <property type="term" value="F:cytochrome-c peroxidase activity"/>
    <property type="evidence" value="ECO:0007669"/>
    <property type="project" value="TreeGrafter"/>
</dbReference>
<dbReference type="PROSITE" id="PS51007">
    <property type="entry name" value="CYTC"/>
    <property type="match status" value="1"/>
</dbReference>
<name>A0A9J7AMB2_9PROT</name>
<dbReference type="SUPFAM" id="SSF46626">
    <property type="entry name" value="Cytochrome c"/>
    <property type="match status" value="1"/>
</dbReference>
<dbReference type="Pfam" id="PF06537">
    <property type="entry name" value="DHOR"/>
    <property type="match status" value="1"/>
</dbReference>
<keyword evidence="5" id="KW-0732">Signal</keyword>
<keyword evidence="1 4" id="KW-0349">Heme</keyword>
<keyword evidence="8" id="KW-1185">Reference proteome</keyword>
<evidence type="ECO:0000313" key="8">
    <source>
        <dbReference type="Proteomes" id="UP001060336"/>
    </source>
</evidence>
<dbReference type="Proteomes" id="UP001060336">
    <property type="component" value="Chromosome"/>
</dbReference>
<dbReference type="PANTHER" id="PTHR30600">
    <property type="entry name" value="CYTOCHROME C PEROXIDASE-RELATED"/>
    <property type="match status" value="1"/>
</dbReference>
<dbReference type="RefSeq" id="WP_257767107.1">
    <property type="nucleotide sequence ID" value="NZ_CP102480.1"/>
</dbReference>
<dbReference type="InterPro" id="IPR051395">
    <property type="entry name" value="Cytochrome_c_Peroxidase/MauG"/>
</dbReference>
<reference evidence="7" key="1">
    <citation type="submission" date="2022-08" db="EMBL/GenBank/DDBJ databases">
        <title>Nisaea acidiphila sp. nov., isolated from a marine algal debris and emended description of the genus Nisaea Urios et al. 2008.</title>
        <authorList>
            <person name="Kwon K."/>
        </authorList>
    </citation>
    <scope>NUCLEOTIDE SEQUENCE</scope>
    <source>
        <strain evidence="7">MEBiC11861</strain>
    </source>
</reference>
<dbReference type="PIRSF" id="PIRSF028099">
    <property type="entry name" value="DUF1111"/>
    <property type="match status" value="1"/>
</dbReference>
<dbReference type="GO" id="GO:0009055">
    <property type="term" value="F:electron transfer activity"/>
    <property type="evidence" value="ECO:0007669"/>
    <property type="project" value="InterPro"/>
</dbReference>
<feature type="signal peptide" evidence="5">
    <location>
        <begin position="1"/>
        <end position="24"/>
    </location>
</feature>
<gene>
    <name evidence="7" type="ORF">NUH88_14415</name>
</gene>
<organism evidence="7 8">
    <name type="scientific">Nisaea acidiphila</name>
    <dbReference type="NCBI Taxonomy" id="1862145"/>
    <lineage>
        <taxon>Bacteria</taxon>
        <taxon>Pseudomonadati</taxon>
        <taxon>Pseudomonadota</taxon>
        <taxon>Alphaproteobacteria</taxon>
        <taxon>Rhodospirillales</taxon>
        <taxon>Thalassobaculaceae</taxon>
        <taxon>Nisaea</taxon>
    </lineage>
</organism>
<dbReference type="InterPro" id="IPR009056">
    <property type="entry name" value="Cyt_c-like_dom"/>
</dbReference>
<dbReference type="PANTHER" id="PTHR30600:SF4">
    <property type="entry name" value="CYTOCHROME C DOMAIN-CONTAINING PROTEIN"/>
    <property type="match status" value="1"/>
</dbReference>
<sequence length="497" mass="53695">MLNKVLLLLTAVVFAFGAAPEGRAESEAARIARVTKPTADFSKAEKYETMQGGAATHRKRVNGDVFSHPSANMAFDRRLYFELGDGIFKKMWVSSPASTKSSDGLGPLYNARSCQRCHLKDGRGAPPDGEHADSVALLIRLSVPPETGEERALLESGAAHSLPAPVYGGQLQTFAIPGQEAEARIEISYALETIALADGTTVELRKPVYALKDPNYGDFPEGLMISPRIASPMIGLGMLEALGEADILSWADPDDEDSDGISGRANRVMSALSREIMLGRFGWKANEPTLKDQVSGAFAGDIGISSTLHPANGGDCTEAQTVCLGAPHGGDPADGDVEVNDHLLDLVTFYSRNLSVPARRDVGAPEVLAGKKVFYEAGCTGCHRPKFVTPRDPLRPEQSFQLIWPYTDMLLHDMGDGLADNRPDGIADGREWRTPPLWGIGLTRTVNGHTYFLHDGRARNLLEAVLWHGGEAEAARNRVIALSAAERENLLRFLNSL</sequence>
<feature type="domain" description="Cytochrome c" evidence="6">
    <location>
        <begin position="365"/>
        <end position="497"/>
    </location>
</feature>
<keyword evidence="2 4" id="KW-0479">Metal-binding</keyword>
<feature type="chain" id="PRO_5039931164" evidence="5">
    <location>
        <begin position="25"/>
        <end position="497"/>
    </location>
</feature>
<proteinExistence type="predicted"/>